<dbReference type="SMART" id="SM01028">
    <property type="entry name" value="Beta-TrCP_D"/>
    <property type="match status" value="1"/>
</dbReference>
<organism evidence="4 5">
    <name type="scientific">Coptotermes formosanus</name>
    <name type="common">Formosan subterranean termite</name>
    <dbReference type="NCBI Taxonomy" id="36987"/>
    <lineage>
        <taxon>Eukaryota</taxon>
        <taxon>Metazoa</taxon>
        <taxon>Ecdysozoa</taxon>
        <taxon>Arthropoda</taxon>
        <taxon>Hexapoda</taxon>
        <taxon>Insecta</taxon>
        <taxon>Pterygota</taxon>
        <taxon>Neoptera</taxon>
        <taxon>Polyneoptera</taxon>
        <taxon>Dictyoptera</taxon>
        <taxon>Blattodea</taxon>
        <taxon>Blattoidea</taxon>
        <taxon>Termitoidae</taxon>
        <taxon>Rhinotermitidae</taxon>
        <taxon>Coptotermes</taxon>
    </lineage>
</organism>
<keyword evidence="5" id="KW-1185">Reference proteome</keyword>
<gene>
    <name evidence="4" type="ORF">Cfor_10801</name>
</gene>
<keyword evidence="2" id="KW-0472">Membrane</keyword>
<dbReference type="EMBL" id="BLKM01000479">
    <property type="protein sequence ID" value="GFG34371.1"/>
    <property type="molecule type" value="Genomic_DNA"/>
</dbReference>
<dbReference type="InParanoid" id="A0A6L2PP18"/>
<dbReference type="InterPro" id="IPR050995">
    <property type="entry name" value="WD-F-box_domain-protein"/>
</dbReference>
<dbReference type="Gene3D" id="6.10.250.1840">
    <property type="match status" value="1"/>
</dbReference>
<dbReference type="AlphaFoldDB" id="A0A6L2PP18"/>
<evidence type="ECO:0000256" key="2">
    <source>
        <dbReference type="SAM" id="Phobius"/>
    </source>
</evidence>
<keyword evidence="1" id="KW-0833">Ubl conjugation pathway</keyword>
<evidence type="ECO:0000259" key="3">
    <source>
        <dbReference type="SMART" id="SM01028"/>
    </source>
</evidence>
<name>A0A6L2PP18_COPFO</name>
<dbReference type="OrthoDB" id="19711at2759"/>
<proteinExistence type="predicted"/>
<sequence length="120" mass="14367">MGSRFEFYYWNLVYGTLFVVMLFDVAGYSVITCHGIIFSCLQYPMTILYDPARKKEPSPQYVTERETCLKYFEKWSEQDQVEFVEHLLSRMCHYQHGHINSYLKPMLQRDFISLLPSMCH</sequence>
<dbReference type="GO" id="GO:0046983">
    <property type="term" value="F:protein dimerization activity"/>
    <property type="evidence" value="ECO:0007669"/>
    <property type="project" value="InterPro"/>
</dbReference>
<dbReference type="Pfam" id="PF12125">
    <property type="entry name" value="Beta-TrCP_D"/>
    <property type="match status" value="1"/>
</dbReference>
<accession>A0A6L2PP18</accession>
<dbReference type="Proteomes" id="UP000502823">
    <property type="component" value="Unassembled WGS sequence"/>
</dbReference>
<feature type="domain" description="D" evidence="3">
    <location>
        <begin position="69"/>
        <end position="108"/>
    </location>
</feature>
<feature type="transmembrane region" description="Helical" evidence="2">
    <location>
        <begin position="12"/>
        <end position="31"/>
    </location>
</feature>
<evidence type="ECO:0000313" key="5">
    <source>
        <dbReference type="Proteomes" id="UP000502823"/>
    </source>
</evidence>
<dbReference type="InterPro" id="IPR021977">
    <property type="entry name" value="Beta-TrCP_D"/>
</dbReference>
<keyword evidence="2" id="KW-0812">Transmembrane</keyword>
<dbReference type="PANTHER" id="PTHR14604:SF4">
    <property type="entry name" value="F-BOX DOMAIN-CONTAINING PROTEIN"/>
    <property type="match status" value="1"/>
</dbReference>
<evidence type="ECO:0000256" key="1">
    <source>
        <dbReference type="ARBA" id="ARBA00022786"/>
    </source>
</evidence>
<dbReference type="PANTHER" id="PTHR14604">
    <property type="entry name" value="WD40 REPEAT PF20"/>
    <property type="match status" value="1"/>
</dbReference>
<reference evidence="5" key="1">
    <citation type="submission" date="2020-01" db="EMBL/GenBank/DDBJ databases">
        <title>Draft genome sequence of the Termite Coptotermes fromosanus.</title>
        <authorList>
            <person name="Itakura S."/>
            <person name="Yosikawa Y."/>
            <person name="Umezawa K."/>
        </authorList>
    </citation>
    <scope>NUCLEOTIDE SEQUENCE [LARGE SCALE GENOMIC DNA]</scope>
</reference>
<protein>
    <recommendedName>
        <fullName evidence="3">D domain-containing protein</fullName>
    </recommendedName>
</protein>
<comment type="caution">
    <text evidence="4">The sequence shown here is derived from an EMBL/GenBank/DDBJ whole genome shotgun (WGS) entry which is preliminary data.</text>
</comment>
<evidence type="ECO:0000313" key="4">
    <source>
        <dbReference type="EMBL" id="GFG34371.1"/>
    </source>
</evidence>
<keyword evidence="2" id="KW-1133">Transmembrane helix</keyword>